<dbReference type="RefSeq" id="WP_209795501.1">
    <property type="nucleotide sequence ID" value="NZ_JAGGJZ010000001.1"/>
</dbReference>
<comment type="caution">
    <text evidence="10">The sequence shown here is derived from an EMBL/GenBank/DDBJ whole genome shotgun (WGS) entry which is preliminary data.</text>
</comment>
<gene>
    <name evidence="10" type="ORF">J2Z53_000352</name>
</gene>
<evidence type="ECO:0000313" key="11">
    <source>
        <dbReference type="Proteomes" id="UP000783390"/>
    </source>
</evidence>
<proteinExistence type="inferred from homology"/>
<evidence type="ECO:0000256" key="6">
    <source>
        <dbReference type="ARBA" id="ARBA00023102"/>
    </source>
</evidence>
<comment type="pathway">
    <text evidence="1 8">Amino-acid biosynthesis; L-histidine biosynthesis; L-histidine from 5-phospho-alpha-D-ribose 1-diphosphate: step 8/9.</text>
</comment>
<keyword evidence="11" id="KW-1185">Reference proteome</keyword>
<sequence length="259" mass="30463">MKSNYHTHNYRCKHAKGKIEDYVKMAIEEGFDEIGISDHLPHPGMDIDNGSRMNYEDLPEYFKEIDEVIKKYGDKISIKKSMECEYFPHFEWLYKELLEEYKVDYLLLGAHFFPYNGEWVYVGRANLTPEKLECYVDFVVKSMKTGLFKCLAHPDLFGLDYINWDEHTIKSSRKILKAAEELDIPIEINVNGFRKPKVKYNNGERYSYPIKDFWKLAKEYNVKIIVGIDAHNPCEMADLDIGLKFAKELGLSLIDRLYI</sequence>
<dbReference type="PANTHER" id="PTHR21039:SF0">
    <property type="entry name" value="HISTIDINOL-PHOSPHATASE"/>
    <property type="match status" value="1"/>
</dbReference>
<reference evidence="10 11" key="1">
    <citation type="submission" date="2021-03" db="EMBL/GenBank/DDBJ databases">
        <title>Genomic Encyclopedia of Type Strains, Phase IV (KMG-IV): sequencing the most valuable type-strain genomes for metagenomic binning, comparative biology and taxonomic classification.</title>
        <authorList>
            <person name="Goeker M."/>
        </authorList>
    </citation>
    <scope>NUCLEOTIDE SEQUENCE [LARGE SCALE GENOMIC DNA]</scope>
    <source>
        <strain evidence="10 11">DSM 3984</strain>
    </source>
</reference>
<keyword evidence="5 8" id="KW-0378">Hydrolase</keyword>
<dbReference type="Gene3D" id="3.20.20.140">
    <property type="entry name" value="Metal-dependent hydrolases"/>
    <property type="match status" value="1"/>
</dbReference>
<keyword evidence="4 8" id="KW-0028">Amino-acid biosynthesis</keyword>
<comment type="catalytic activity">
    <reaction evidence="7 8">
        <text>L-histidinol phosphate + H2O = L-histidinol + phosphate</text>
        <dbReference type="Rhea" id="RHEA:14465"/>
        <dbReference type="ChEBI" id="CHEBI:15377"/>
        <dbReference type="ChEBI" id="CHEBI:43474"/>
        <dbReference type="ChEBI" id="CHEBI:57699"/>
        <dbReference type="ChEBI" id="CHEBI:57980"/>
        <dbReference type="EC" id="3.1.3.15"/>
    </reaction>
</comment>
<dbReference type="EMBL" id="JAGGJZ010000001">
    <property type="protein sequence ID" value="MBP1888773.1"/>
    <property type="molecule type" value="Genomic_DNA"/>
</dbReference>
<evidence type="ECO:0000256" key="1">
    <source>
        <dbReference type="ARBA" id="ARBA00004970"/>
    </source>
</evidence>
<feature type="domain" description="PHP" evidence="9">
    <location>
        <begin position="5"/>
        <end position="189"/>
    </location>
</feature>
<accession>A0ABS4EXP3</accession>
<dbReference type="EC" id="3.1.3.15" evidence="3 8"/>
<dbReference type="SUPFAM" id="SSF89550">
    <property type="entry name" value="PHP domain-like"/>
    <property type="match status" value="1"/>
</dbReference>
<dbReference type="Pfam" id="PF02811">
    <property type="entry name" value="PHP"/>
    <property type="match status" value="1"/>
</dbReference>
<evidence type="ECO:0000256" key="5">
    <source>
        <dbReference type="ARBA" id="ARBA00022801"/>
    </source>
</evidence>
<dbReference type="GO" id="GO:0004401">
    <property type="term" value="F:histidinol-phosphatase activity"/>
    <property type="evidence" value="ECO:0007669"/>
    <property type="project" value="UniProtKB-EC"/>
</dbReference>
<evidence type="ECO:0000256" key="4">
    <source>
        <dbReference type="ARBA" id="ARBA00022605"/>
    </source>
</evidence>
<comment type="similarity">
    <text evidence="2 8">Belongs to the PHP hydrolase family. HisK subfamily.</text>
</comment>
<evidence type="ECO:0000256" key="8">
    <source>
        <dbReference type="RuleBase" id="RU366003"/>
    </source>
</evidence>
<dbReference type="Proteomes" id="UP000783390">
    <property type="component" value="Unassembled WGS sequence"/>
</dbReference>
<keyword evidence="6 8" id="KW-0368">Histidine biosynthesis</keyword>
<evidence type="ECO:0000313" key="10">
    <source>
        <dbReference type="EMBL" id="MBP1888773.1"/>
    </source>
</evidence>
<evidence type="ECO:0000259" key="9">
    <source>
        <dbReference type="Pfam" id="PF02811"/>
    </source>
</evidence>
<protein>
    <recommendedName>
        <fullName evidence="3 8">Histidinol-phosphatase</fullName>
        <shortName evidence="8">HolPase</shortName>
        <ecNumber evidence="3 8">3.1.3.15</ecNumber>
    </recommendedName>
</protein>
<evidence type="ECO:0000256" key="3">
    <source>
        <dbReference type="ARBA" id="ARBA00013085"/>
    </source>
</evidence>
<evidence type="ECO:0000256" key="2">
    <source>
        <dbReference type="ARBA" id="ARBA00009152"/>
    </source>
</evidence>
<organism evidence="10 11">
    <name type="scientific">Clostridium moniliforme</name>
    <dbReference type="NCBI Taxonomy" id="39489"/>
    <lineage>
        <taxon>Bacteria</taxon>
        <taxon>Bacillati</taxon>
        <taxon>Bacillota</taxon>
        <taxon>Clostridia</taxon>
        <taxon>Eubacteriales</taxon>
        <taxon>Clostridiaceae</taxon>
        <taxon>Clostridium</taxon>
    </lineage>
</organism>
<dbReference type="InterPro" id="IPR004013">
    <property type="entry name" value="PHP_dom"/>
</dbReference>
<dbReference type="PANTHER" id="PTHR21039">
    <property type="entry name" value="HISTIDINOL PHOSPHATASE-RELATED"/>
    <property type="match status" value="1"/>
</dbReference>
<name>A0ABS4EXP3_9CLOT</name>
<dbReference type="InterPro" id="IPR016195">
    <property type="entry name" value="Pol/histidinol_Pase-like"/>
</dbReference>
<dbReference type="NCBIfam" id="TIGR01856">
    <property type="entry name" value="hisJ_fam"/>
    <property type="match status" value="1"/>
</dbReference>
<evidence type="ECO:0000256" key="7">
    <source>
        <dbReference type="ARBA" id="ARBA00049158"/>
    </source>
</evidence>
<dbReference type="CDD" id="cd12110">
    <property type="entry name" value="PHP_HisPPase_Hisj_like"/>
    <property type="match status" value="1"/>
</dbReference>
<dbReference type="InterPro" id="IPR010140">
    <property type="entry name" value="Histidinol_P_phosphatase_HisJ"/>
</dbReference>